<evidence type="ECO:0000313" key="2">
    <source>
        <dbReference type="EMBL" id="KIH49264.1"/>
    </source>
</evidence>
<evidence type="ECO:0000256" key="1">
    <source>
        <dbReference type="SAM" id="MobiDB-lite"/>
    </source>
</evidence>
<feature type="region of interest" description="Disordered" evidence="1">
    <location>
        <begin position="107"/>
        <end position="137"/>
    </location>
</feature>
<feature type="compositionally biased region" description="Basic and acidic residues" evidence="1">
    <location>
        <begin position="117"/>
        <end position="130"/>
    </location>
</feature>
<protein>
    <submittedName>
        <fullName evidence="2">Uncharacterized protein</fullName>
    </submittedName>
</protein>
<dbReference type="EMBL" id="KN754258">
    <property type="protein sequence ID" value="KIH49264.1"/>
    <property type="molecule type" value="Genomic_DNA"/>
</dbReference>
<dbReference type="Proteomes" id="UP000054047">
    <property type="component" value="Unassembled WGS sequence"/>
</dbReference>
<proteinExistence type="predicted"/>
<feature type="region of interest" description="Disordered" evidence="1">
    <location>
        <begin position="1"/>
        <end position="33"/>
    </location>
</feature>
<dbReference type="AlphaFoldDB" id="A0A0C2FRG5"/>
<organism evidence="2 3">
    <name type="scientific">Ancylostoma duodenale</name>
    <dbReference type="NCBI Taxonomy" id="51022"/>
    <lineage>
        <taxon>Eukaryota</taxon>
        <taxon>Metazoa</taxon>
        <taxon>Ecdysozoa</taxon>
        <taxon>Nematoda</taxon>
        <taxon>Chromadorea</taxon>
        <taxon>Rhabditida</taxon>
        <taxon>Rhabditina</taxon>
        <taxon>Rhabditomorpha</taxon>
        <taxon>Strongyloidea</taxon>
        <taxon>Ancylostomatidae</taxon>
        <taxon>Ancylostomatinae</taxon>
        <taxon>Ancylostoma</taxon>
    </lineage>
</organism>
<accession>A0A0C2FRG5</accession>
<sequence length="193" mass="21836">MWAATQTRSTIELNGVRRSEKRTPPTNGTNAKGEEVFMRPPVLMHDSDSVSVRFLPQQMCFELPFLVPVCGGWSTHSPLSQPHHTPLTHYRLPEVCGPTADYCPTSWPPRSNSTTTDNRHDERSITRDDCTPIGTGPRNGENQMRYSWCDGSTNTRPRKLHPTFRYDSVPFWKCDCSPRCSFPGSQIICASHL</sequence>
<name>A0A0C2FRG5_9BILA</name>
<evidence type="ECO:0000313" key="3">
    <source>
        <dbReference type="Proteomes" id="UP000054047"/>
    </source>
</evidence>
<feature type="compositionally biased region" description="Polar residues" evidence="1">
    <location>
        <begin position="1"/>
        <end position="12"/>
    </location>
</feature>
<reference evidence="2 3" key="1">
    <citation type="submission" date="2013-12" db="EMBL/GenBank/DDBJ databases">
        <title>Draft genome of the parsitic nematode Ancylostoma duodenale.</title>
        <authorList>
            <person name="Mitreva M."/>
        </authorList>
    </citation>
    <scope>NUCLEOTIDE SEQUENCE [LARGE SCALE GENOMIC DNA]</scope>
    <source>
        <strain evidence="2 3">Zhejiang</strain>
    </source>
</reference>
<gene>
    <name evidence="2" type="ORF">ANCDUO_20663</name>
</gene>
<keyword evidence="3" id="KW-1185">Reference proteome</keyword>